<gene>
    <name evidence="1" type="ORF">PITG_03578</name>
</gene>
<dbReference type="KEGG" id="pif:PITG_03578"/>
<organism evidence="1 2">
    <name type="scientific">Phytophthora infestans (strain T30-4)</name>
    <name type="common">Potato late blight agent</name>
    <dbReference type="NCBI Taxonomy" id="403677"/>
    <lineage>
        <taxon>Eukaryota</taxon>
        <taxon>Sar</taxon>
        <taxon>Stramenopiles</taxon>
        <taxon>Oomycota</taxon>
        <taxon>Peronosporomycetes</taxon>
        <taxon>Peronosporales</taxon>
        <taxon>Peronosporaceae</taxon>
        <taxon>Phytophthora</taxon>
    </lineage>
</organism>
<evidence type="ECO:0000313" key="1">
    <source>
        <dbReference type="EMBL" id="EEY66039.1"/>
    </source>
</evidence>
<dbReference type="Proteomes" id="UP000006643">
    <property type="component" value="Unassembled WGS sequence"/>
</dbReference>
<reference evidence="2" key="1">
    <citation type="journal article" date="2009" name="Nature">
        <title>Genome sequence and analysis of the Irish potato famine pathogen Phytophthora infestans.</title>
        <authorList>
            <consortium name="The Broad Institute Genome Sequencing Platform"/>
            <person name="Haas B.J."/>
            <person name="Kamoun S."/>
            <person name="Zody M.C."/>
            <person name="Jiang R.H."/>
            <person name="Handsaker R.E."/>
            <person name="Cano L.M."/>
            <person name="Grabherr M."/>
            <person name="Kodira C.D."/>
            <person name="Raffaele S."/>
            <person name="Torto-Alalibo T."/>
            <person name="Bozkurt T.O."/>
            <person name="Ah-Fong A.M."/>
            <person name="Alvarado L."/>
            <person name="Anderson V.L."/>
            <person name="Armstrong M.R."/>
            <person name="Avrova A."/>
            <person name="Baxter L."/>
            <person name="Beynon J."/>
            <person name="Boevink P.C."/>
            <person name="Bollmann S.R."/>
            <person name="Bos J.I."/>
            <person name="Bulone V."/>
            <person name="Cai G."/>
            <person name="Cakir C."/>
            <person name="Carrington J.C."/>
            <person name="Chawner M."/>
            <person name="Conti L."/>
            <person name="Costanzo S."/>
            <person name="Ewan R."/>
            <person name="Fahlgren N."/>
            <person name="Fischbach M.A."/>
            <person name="Fugelstad J."/>
            <person name="Gilroy E.M."/>
            <person name="Gnerre S."/>
            <person name="Green P.J."/>
            <person name="Grenville-Briggs L.J."/>
            <person name="Griffith J."/>
            <person name="Grunwald N.J."/>
            <person name="Horn K."/>
            <person name="Horner N.R."/>
            <person name="Hu C.H."/>
            <person name="Huitema E."/>
            <person name="Jeong D.H."/>
            <person name="Jones A.M."/>
            <person name="Jones J.D."/>
            <person name="Jones R.W."/>
            <person name="Karlsson E.K."/>
            <person name="Kunjeti S.G."/>
            <person name="Lamour K."/>
            <person name="Liu Z."/>
            <person name="Ma L."/>
            <person name="Maclean D."/>
            <person name="Chibucos M.C."/>
            <person name="McDonald H."/>
            <person name="McWalters J."/>
            <person name="Meijer H.J."/>
            <person name="Morgan W."/>
            <person name="Morris P.F."/>
            <person name="Munro C.A."/>
            <person name="O'Neill K."/>
            <person name="Ospina-Giraldo M."/>
            <person name="Pinzon A."/>
            <person name="Pritchard L."/>
            <person name="Ramsahoye B."/>
            <person name="Ren Q."/>
            <person name="Restrepo S."/>
            <person name="Roy S."/>
            <person name="Sadanandom A."/>
            <person name="Savidor A."/>
            <person name="Schornack S."/>
            <person name="Schwartz D.C."/>
            <person name="Schumann U.D."/>
            <person name="Schwessinger B."/>
            <person name="Seyer L."/>
            <person name="Sharpe T."/>
            <person name="Silvar C."/>
            <person name="Song J."/>
            <person name="Studholme D.J."/>
            <person name="Sykes S."/>
            <person name="Thines M."/>
            <person name="van de Vondervoort P.J."/>
            <person name="Phuntumart V."/>
            <person name="Wawra S."/>
            <person name="Weide R."/>
            <person name="Win J."/>
            <person name="Young C."/>
            <person name="Zhou S."/>
            <person name="Fry W."/>
            <person name="Meyers B.C."/>
            <person name="van West P."/>
            <person name="Ristaino J."/>
            <person name="Govers F."/>
            <person name="Birch P.R."/>
            <person name="Whisson S.C."/>
            <person name="Judelson H.S."/>
            <person name="Nusbaum C."/>
        </authorList>
    </citation>
    <scope>NUCLEOTIDE SEQUENCE [LARGE SCALE GENOMIC DNA]</scope>
    <source>
        <strain evidence="2">T30-4</strain>
    </source>
</reference>
<name>D0MXZ1_PHYIT</name>
<evidence type="ECO:0000313" key="2">
    <source>
        <dbReference type="Proteomes" id="UP000006643"/>
    </source>
</evidence>
<sequence length="201" mass="23634">MKKTEVAEGRCYNMHYLDDSESPLDVLIHLTTWLTYVETKVDHKWDDGDYIFPAVSKISKSVIKTDAVYTYCENARVEWGKKMSEQAVITLLNCAVRDINRNGVTTRGYVRQQWQGIWFTSHTFRRAGTQYRFMFAPPKRRWSLRMVKWWTGWTQNESAETLRRYLLDQAAADEDTQNADSLAPDREAHVGRLTTFSRRKH</sequence>
<dbReference type="VEuPathDB" id="FungiDB:PITG_03578"/>
<dbReference type="GeneID" id="9467533"/>
<dbReference type="OrthoDB" id="88500at2759"/>
<keyword evidence="2" id="KW-1185">Reference proteome</keyword>
<proteinExistence type="predicted"/>
<dbReference type="eggNOG" id="ENOG502RG84">
    <property type="taxonomic scope" value="Eukaryota"/>
</dbReference>
<dbReference type="RefSeq" id="XP_002906638.1">
    <property type="nucleotide sequence ID" value="XM_002906592.1"/>
</dbReference>
<dbReference type="AlphaFoldDB" id="D0MXZ1"/>
<dbReference type="STRING" id="403677.D0MXZ1"/>
<accession>D0MXZ1</accession>
<dbReference type="InParanoid" id="D0MXZ1"/>
<protein>
    <submittedName>
        <fullName evidence="1">Uncharacterized protein</fullName>
    </submittedName>
</protein>
<dbReference type="EMBL" id="DS028121">
    <property type="protein sequence ID" value="EEY66039.1"/>
    <property type="molecule type" value="Genomic_DNA"/>
</dbReference>
<dbReference type="HOGENOM" id="CLU_1362735_0_0_1"/>